<evidence type="ECO:0000313" key="4">
    <source>
        <dbReference type="EMBL" id="GGY65108.1"/>
    </source>
</evidence>
<gene>
    <name evidence="4" type="ORF">GCM10011613_06190</name>
</gene>
<dbReference type="RefSeq" id="WP_189415992.1">
    <property type="nucleotide sequence ID" value="NZ_BMYZ01000001.1"/>
</dbReference>
<dbReference type="InterPro" id="IPR001753">
    <property type="entry name" value="Enoyl-CoA_hydra/iso"/>
</dbReference>
<dbReference type="InterPro" id="IPR051053">
    <property type="entry name" value="ECH/Chromodomain_protein"/>
</dbReference>
<evidence type="ECO:0000256" key="1">
    <source>
        <dbReference type="ARBA" id="ARBA00004275"/>
    </source>
</evidence>
<keyword evidence="5" id="KW-1185">Reference proteome</keyword>
<accession>A0ABQ3AV52</accession>
<organism evidence="4 5">
    <name type="scientific">Cellvibrio zantedeschiae</name>
    <dbReference type="NCBI Taxonomy" id="1237077"/>
    <lineage>
        <taxon>Bacteria</taxon>
        <taxon>Pseudomonadati</taxon>
        <taxon>Pseudomonadota</taxon>
        <taxon>Gammaproteobacteria</taxon>
        <taxon>Cellvibrionales</taxon>
        <taxon>Cellvibrionaceae</taxon>
        <taxon>Cellvibrio</taxon>
    </lineage>
</organism>
<evidence type="ECO:0000256" key="3">
    <source>
        <dbReference type="ARBA" id="ARBA00023235"/>
    </source>
</evidence>
<name>A0ABQ3AV52_9GAMM</name>
<proteinExistence type="predicted"/>
<protein>
    <submittedName>
        <fullName evidence="4">Enoyl-CoA hydratase</fullName>
    </submittedName>
</protein>
<evidence type="ECO:0000256" key="2">
    <source>
        <dbReference type="ARBA" id="ARBA00023140"/>
    </source>
</evidence>
<dbReference type="PANTHER" id="PTHR43684">
    <property type="match status" value="1"/>
</dbReference>
<sequence>MSTITSANPQILVTQDERILRIQLNRPERKNALSLAMYATLADIIHAANNDRSVRVVVLSGVNECFTSGNDLLDFMNEPEIHDSHPVVRFMVALQNCLKPVVAVVQGHAVGIGTTLLLHCDLVYAAQDARLQLPFVNLGLCPEYASSYLVPRLVGQQKAAELLLLGESFTGSDAEKMGFVNAAVPANELIAFAESKIQRLANQPPAAVRRAKSLLKKTQHQGVETALAAEFIGFAEGLNSDECKESVTAFFEKRAPDFSRFE</sequence>
<dbReference type="SUPFAM" id="SSF52096">
    <property type="entry name" value="ClpP/crotonase"/>
    <property type="match status" value="1"/>
</dbReference>
<dbReference type="Pfam" id="PF00378">
    <property type="entry name" value="ECH_1"/>
    <property type="match status" value="1"/>
</dbReference>
<comment type="subcellular location">
    <subcellularLocation>
        <location evidence="1">Peroxisome</location>
    </subcellularLocation>
</comment>
<reference evidence="5" key="1">
    <citation type="journal article" date="2019" name="Int. J. Syst. Evol. Microbiol.">
        <title>The Global Catalogue of Microorganisms (GCM) 10K type strain sequencing project: providing services to taxonomists for standard genome sequencing and annotation.</title>
        <authorList>
            <consortium name="The Broad Institute Genomics Platform"/>
            <consortium name="The Broad Institute Genome Sequencing Center for Infectious Disease"/>
            <person name="Wu L."/>
            <person name="Ma J."/>
        </authorList>
    </citation>
    <scope>NUCLEOTIDE SEQUENCE [LARGE SCALE GENOMIC DNA]</scope>
    <source>
        <strain evidence="5">KCTC 32239</strain>
    </source>
</reference>
<keyword evidence="2" id="KW-0576">Peroxisome</keyword>
<dbReference type="Proteomes" id="UP000619761">
    <property type="component" value="Unassembled WGS sequence"/>
</dbReference>
<dbReference type="Gene3D" id="3.90.226.10">
    <property type="entry name" value="2-enoyl-CoA Hydratase, Chain A, domain 1"/>
    <property type="match status" value="1"/>
</dbReference>
<comment type="caution">
    <text evidence="4">The sequence shown here is derived from an EMBL/GenBank/DDBJ whole genome shotgun (WGS) entry which is preliminary data.</text>
</comment>
<keyword evidence="3" id="KW-0413">Isomerase</keyword>
<evidence type="ECO:0000313" key="5">
    <source>
        <dbReference type="Proteomes" id="UP000619761"/>
    </source>
</evidence>
<dbReference type="CDD" id="cd06558">
    <property type="entry name" value="crotonase-like"/>
    <property type="match status" value="1"/>
</dbReference>
<dbReference type="EMBL" id="BMYZ01000001">
    <property type="protein sequence ID" value="GGY65108.1"/>
    <property type="molecule type" value="Genomic_DNA"/>
</dbReference>
<dbReference type="PANTHER" id="PTHR43684:SF1">
    <property type="entry name" value="ENOYL-COA DELTA ISOMERASE 2"/>
    <property type="match status" value="1"/>
</dbReference>
<dbReference type="InterPro" id="IPR029045">
    <property type="entry name" value="ClpP/crotonase-like_dom_sf"/>
</dbReference>